<dbReference type="Proteomes" id="UP000225972">
    <property type="component" value="Unassembled WGS sequence"/>
</dbReference>
<keyword evidence="1" id="KW-0812">Transmembrane</keyword>
<organism evidence="2 3">
    <name type="scientific">Pelagimonas phthalicica</name>
    <dbReference type="NCBI Taxonomy" id="1037362"/>
    <lineage>
        <taxon>Bacteria</taxon>
        <taxon>Pseudomonadati</taxon>
        <taxon>Pseudomonadota</taxon>
        <taxon>Alphaproteobacteria</taxon>
        <taxon>Rhodobacterales</taxon>
        <taxon>Roseobacteraceae</taxon>
        <taxon>Pelagimonas</taxon>
    </lineage>
</organism>
<sequence>MTETQIETRKKCVGCRELIDVEASICPHCGTRQSQVSRNLIRFAALAGALTTILSLATAGVALLPQALSV</sequence>
<protein>
    <recommendedName>
        <fullName evidence="4">Zinc ribbon domain-containing protein</fullName>
    </recommendedName>
</protein>
<reference evidence="3" key="1">
    <citation type="submission" date="2017-05" db="EMBL/GenBank/DDBJ databases">
        <authorList>
            <person name="Rodrigo-Torres L."/>
            <person name="Arahal R. D."/>
            <person name="Lucena T."/>
        </authorList>
    </citation>
    <scope>NUCLEOTIDE SEQUENCE [LARGE SCALE GENOMIC DNA]</scope>
    <source>
        <strain evidence="3">CECT 8649</strain>
    </source>
</reference>
<evidence type="ECO:0000313" key="3">
    <source>
        <dbReference type="Proteomes" id="UP000225972"/>
    </source>
</evidence>
<keyword evidence="1" id="KW-0472">Membrane</keyword>
<gene>
    <name evidence="2" type="ORF">TRP8649_01787</name>
</gene>
<keyword evidence="1" id="KW-1133">Transmembrane helix</keyword>
<keyword evidence="3" id="KW-1185">Reference proteome</keyword>
<dbReference type="AlphaFoldDB" id="A0A238JAQ4"/>
<proteinExistence type="predicted"/>
<name>A0A238JAQ4_9RHOB</name>
<accession>A0A238JAQ4</accession>
<evidence type="ECO:0000313" key="2">
    <source>
        <dbReference type="EMBL" id="SMX27679.1"/>
    </source>
</evidence>
<evidence type="ECO:0008006" key="4">
    <source>
        <dbReference type="Google" id="ProtNLM"/>
    </source>
</evidence>
<evidence type="ECO:0000256" key="1">
    <source>
        <dbReference type="SAM" id="Phobius"/>
    </source>
</evidence>
<dbReference type="EMBL" id="FXXP01000001">
    <property type="protein sequence ID" value="SMX27679.1"/>
    <property type="molecule type" value="Genomic_DNA"/>
</dbReference>
<feature type="transmembrane region" description="Helical" evidence="1">
    <location>
        <begin position="40"/>
        <end position="64"/>
    </location>
</feature>